<keyword evidence="8" id="KW-0482">Metalloprotease</keyword>
<dbReference type="GO" id="GO:0070006">
    <property type="term" value="F:metalloaminopeptidase activity"/>
    <property type="evidence" value="ECO:0007669"/>
    <property type="project" value="TreeGrafter"/>
</dbReference>
<dbReference type="PANTHER" id="PTHR11533">
    <property type="entry name" value="PROTEASE M1 ZINC METALLOPROTEASE"/>
    <property type="match status" value="1"/>
</dbReference>
<evidence type="ECO:0000256" key="8">
    <source>
        <dbReference type="ARBA" id="ARBA00023049"/>
    </source>
</evidence>
<dbReference type="InterPro" id="IPR014782">
    <property type="entry name" value="Peptidase_M1_dom"/>
</dbReference>
<dbReference type="AlphaFoldDB" id="T1BZX4"/>
<dbReference type="InterPro" id="IPR001930">
    <property type="entry name" value="Peptidase_M1"/>
</dbReference>
<dbReference type="Pfam" id="PF01433">
    <property type="entry name" value="Peptidase_M1"/>
    <property type="match status" value="1"/>
</dbReference>
<keyword evidence="3 11" id="KW-0031">Aminopeptidase</keyword>
<organism evidence="11">
    <name type="scientific">mine drainage metagenome</name>
    <dbReference type="NCBI Taxonomy" id="410659"/>
    <lineage>
        <taxon>unclassified sequences</taxon>
        <taxon>metagenomes</taxon>
        <taxon>ecological metagenomes</taxon>
    </lineage>
</organism>
<evidence type="ECO:0000256" key="6">
    <source>
        <dbReference type="ARBA" id="ARBA00022801"/>
    </source>
</evidence>
<evidence type="ECO:0000256" key="5">
    <source>
        <dbReference type="ARBA" id="ARBA00022723"/>
    </source>
</evidence>
<dbReference type="EC" id="3.-.-.-" evidence="11"/>
<dbReference type="GO" id="GO:0016020">
    <property type="term" value="C:membrane"/>
    <property type="evidence" value="ECO:0007669"/>
    <property type="project" value="TreeGrafter"/>
</dbReference>
<dbReference type="EMBL" id="AUZY01005324">
    <property type="protein sequence ID" value="EQD59470.1"/>
    <property type="molecule type" value="Genomic_DNA"/>
</dbReference>
<comment type="similarity">
    <text evidence="2">Belongs to the peptidase M1 family.</text>
</comment>
<dbReference type="InterPro" id="IPR045357">
    <property type="entry name" value="Aminopeptidase_N-like_N"/>
</dbReference>
<dbReference type="SUPFAM" id="SSF55486">
    <property type="entry name" value="Metalloproteases ('zincins'), catalytic domain"/>
    <property type="match status" value="1"/>
</dbReference>
<feature type="domain" description="Aminopeptidase N-like N-terminal" evidence="10">
    <location>
        <begin position="71"/>
        <end position="167"/>
    </location>
</feature>
<feature type="domain" description="Peptidase M1 membrane alanine aminopeptidase" evidence="9">
    <location>
        <begin position="203"/>
        <end position="322"/>
    </location>
</feature>
<reference evidence="11" key="2">
    <citation type="journal article" date="2014" name="ISME J.">
        <title>Microbial stratification in low pH oxic and suboxic macroscopic growths along an acid mine drainage.</title>
        <authorList>
            <person name="Mendez-Garcia C."/>
            <person name="Mesa V."/>
            <person name="Sprenger R.R."/>
            <person name="Richter M."/>
            <person name="Diez M.S."/>
            <person name="Solano J."/>
            <person name="Bargiela R."/>
            <person name="Golyshina O.V."/>
            <person name="Manteca A."/>
            <person name="Ramos J.L."/>
            <person name="Gallego J.R."/>
            <person name="Llorente I."/>
            <person name="Martins Dos Santos V.A."/>
            <person name="Jensen O.N."/>
            <person name="Pelaez A.I."/>
            <person name="Sanchez J."/>
            <person name="Ferrer M."/>
        </authorList>
    </citation>
    <scope>NUCLEOTIDE SEQUENCE</scope>
</reference>
<evidence type="ECO:0000256" key="3">
    <source>
        <dbReference type="ARBA" id="ARBA00022438"/>
    </source>
</evidence>
<evidence type="ECO:0000256" key="7">
    <source>
        <dbReference type="ARBA" id="ARBA00022833"/>
    </source>
</evidence>
<dbReference type="PANTHER" id="PTHR11533:SF174">
    <property type="entry name" value="PUROMYCIN-SENSITIVE AMINOPEPTIDASE-RELATED"/>
    <property type="match status" value="1"/>
</dbReference>
<keyword evidence="6 11" id="KW-0378">Hydrolase</keyword>
<evidence type="ECO:0000259" key="9">
    <source>
        <dbReference type="Pfam" id="PF01433"/>
    </source>
</evidence>
<keyword evidence="5" id="KW-0479">Metal-binding</keyword>
<evidence type="ECO:0000256" key="4">
    <source>
        <dbReference type="ARBA" id="ARBA00022670"/>
    </source>
</evidence>
<reference evidence="11" key="1">
    <citation type="submission" date="2013-08" db="EMBL/GenBank/DDBJ databases">
        <authorList>
            <person name="Mendez C."/>
            <person name="Richter M."/>
            <person name="Ferrer M."/>
            <person name="Sanchez J."/>
        </authorList>
    </citation>
    <scope>NUCLEOTIDE SEQUENCE</scope>
</reference>
<name>T1BZX4_9ZZZZ</name>
<evidence type="ECO:0000313" key="11">
    <source>
        <dbReference type="EMBL" id="EQD59470.1"/>
    </source>
</evidence>
<accession>T1BZX4</accession>
<sequence>MTHLGYRLALTLDYPSGKYTGTVEVSLPGPVDTLRLNAAGIRPLGASAAGSPVPLLEEAATETWTLGPFPGSASTVSVRFQGEVNVSGLGGFYRSRHGEGILFTTHLAPTNARSLFPCLDDPKERATVELEITTPAGPEVIFNTPLLQAREEGDRVTRRFAPTPPWPPTSSTSGWGFDRYTEQEGKVTVTCLTPPGRGTEGRWAVENARKVLRGYADYYGQPYPLEKLDLVSVQDFGMGAMENWGAITFREEYLLANASTPARLKQRIAEVVAHEIAHQWFGNLVTMARWEDIWLNESFATFVSYRLVDRLYPAWDLLGEFLSVETGGAL</sequence>
<feature type="non-terminal residue" evidence="11">
    <location>
        <position position="330"/>
    </location>
</feature>
<proteinExistence type="inferred from homology"/>
<dbReference type="GO" id="GO:0005615">
    <property type="term" value="C:extracellular space"/>
    <property type="evidence" value="ECO:0007669"/>
    <property type="project" value="TreeGrafter"/>
</dbReference>
<dbReference type="Pfam" id="PF17900">
    <property type="entry name" value="Peptidase_M1_N"/>
    <property type="match status" value="1"/>
</dbReference>
<dbReference type="Gene3D" id="2.60.40.1730">
    <property type="entry name" value="tricorn interacting facor f3 domain"/>
    <property type="match status" value="1"/>
</dbReference>
<gene>
    <name evidence="11" type="ORF">B1B_08199</name>
</gene>
<comment type="cofactor">
    <cofactor evidence="1">
        <name>Zn(2+)</name>
        <dbReference type="ChEBI" id="CHEBI:29105"/>
    </cofactor>
</comment>
<dbReference type="Gene3D" id="1.10.390.10">
    <property type="entry name" value="Neutral Protease Domain 2"/>
    <property type="match status" value="1"/>
</dbReference>
<dbReference type="InterPro" id="IPR027268">
    <property type="entry name" value="Peptidase_M4/M1_CTD_sf"/>
</dbReference>
<dbReference type="CDD" id="cd09601">
    <property type="entry name" value="M1_APN-Q_like"/>
    <property type="match status" value="1"/>
</dbReference>
<dbReference type="GO" id="GO:0042277">
    <property type="term" value="F:peptide binding"/>
    <property type="evidence" value="ECO:0007669"/>
    <property type="project" value="TreeGrafter"/>
</dbReference>
<keyword evidence="7" id="KW-0862">Zinc</keyword>
<dbReference type="InterPro" id="IPR034016">
    <property type="entry name" value="M1_APN-typ"/>
</dbReference>
<evidence type="ECO:0000259" key="10">
    <source>
        <dbReference type="Pfam" id="PF17900"/>
    </source>
</evidence>
<protein>
    <submittedName>
        <fullName evidence="11">Peptidase M1 membrane alanine aminopeptidase</fullName>
        <ecNumber evidence="11">3.-.-.-</ecNumber>
    </submittedName>
</protein>
<evidence type="ECO:0000256" key="1">
    <source>
        <dbReference type="ARBA" id="ARBA00001947"/>
    </source>
</evidence>
<dbReference type="GO" id="GO:0005737">
    <property type="term" value="C:cytoplasm"/>
    <property type="evidence" value="ECO:0007669"/>
    <property type="project" value="TreeGrafter"/>
</dbReference>
<dbReference type="GO" id="GO:0008270">
    <property type="term" value="F:zinc ion binding"/>
    <property type="evidence" value="ECO:0007669"/>
    <property type="project" value="InterPro"/>
</dbReference>
<keyword evidence="4" id="KW-0645">Protease</keyword>
<dbReference type="GO" id="GO:0006508">
    <property type="term" value="P:proteolysis"/>
    <property type="evidence" value="ECO:0007669"/>
    <property type="project" value="UniProtKB-KW"/>
</dbReference>
<dbReference type="SUPFAM" id="SSF63737">
    <property type="entry name" value="Leukotriene A4 hydrolase N-terminal domain"/>
    <property type="match status" value="1"/>
</dbReference>
<dbReference type="GO" id="GO:0043171">
    <property type="term" value="P:peptide catabolic process"/>
    <property type="evidence" value="ECO:0007669"/>
    <property type="project" value="TreeGrafter"/>
</dbReference>
<evidence type="ECO:0000256" key="2">
    <source>
        <dbReference type="ARBA" id="ARBA00010136"/>
    </source>
</evidence>
<dbReference type="InterPro" id="IPR042097">
    <property type="entry name" value="Aminopeptidase_N-like_N_sf"/>
</dbReference>
<dbReference type="PRINTS" id="PR00756">
    <property type="entry name" value="ALADIPTASE"/>
</dbReference>
<dbReference type="InterPro" id="IPR050344">
    <property type="entry name" value="Peptidase_M1_aminopeptidases"/>
</dbReference>
<comment type="caution">
    <text evidence="11">The sequence shown here is derived from an EMBL/GenBank/DDBJ whole genome shotgun (WGS) entry which is preliminary data.</text>
</comment>